<comment type="caution">
    <text evidence="1">The sequence shown here is derived from an EMBL/GenBank/DDBJ whole genome shotgun (WGS) entry which is preliminary data.</text>
</comment>
<protein>
    <submittedName>
        <fullName evidence="1">Uncharacterized protein</fullName>
    </submittedName>
</protein>
<evidence type="ECO:0000313" key="2">
    <source>
        <dbReference type="Proteomes" id="UP001250662"/>
    </source>
</evidence>
<gene>
    <name evidence="1" type="ORF">RM520_04880</name>
</gene>
<dbReference type="Proteomes" id="UP001250662">
    <property type="component" value="Unassembled WGS sequence"/>
</dbReference>
<reference evidence="1 2" key="1">
    <citation type="submission" date="2023-09" db="EMBL/GenBank/DDBJ databases">
        <authorList>
            <person name="Rey-Velasco X."/>
        </authorList>
    </citation>
    <scope>NUCLEOTIDE SEQUENCE [LARGE SCALE GENOMIC DNA]</scope>
    <source>
        <strain evidence="1 2">P007</strain>
    </source>
</reference>
<dbReference type="EMBL" id="JAVRHU010000001">
    <property type="protein sequence ID" value="MDT0620947.1"/>
    <property type="molecule type" value="Genomic_DNA"/>
</dbReference>
<organism evidence="1 2">
    <name type="scientific">Croceitalea vernalis</name>
    <dbReference type="NCBI Taxonomy" id="3075599"/>
    <lineage>
        <taxon>Bacteria</taxon>
        <taxon>Pseudomonadati</taxon>
        <taxon>Bacteroidota</taxon>
        <taxon>Flavobacteriia</taxon>
        <taxon>Flavobacteriales</taxon>
        <taxon>Flavobacteriaceae</taxon>
        <taxon>Croceitalea</taxon>
    </lineage>
</organism>
<name>A0ABU3BFL2_9FLAO</name>
<sequence>MIDFEKSQEIFRKLQEFSLQEKLVLQIKKDFKRSNVSLVIPISSSNKDILQLLQEKLYVLLLEKFDDYLNLLYVIDISENSLKKVQTNDIVEVSKEVAFLVFEREFQKVWFKNQYR</sequence>
<evidence type="ECO:0000313" key="1">
    <source>
        <dbReference type="EMBL" id="MDT0620947.1"/>
    </source>
</evidence>
<proteinExistence type="predicted"/>
<dbReference type="RefSeq" id="WP_311384582.1">
    <property type="nucleotide sequence ID" value="NZ_JAVRHU010000001.1"/>
</dbReference>
<keyword evidence="2" id="KW-1185">Reference proteome</keyword>
<accession>A0ABU3BFL2</accession>